<keyword evidence="1" id="KW-1003">Cell membrane</keyword>
<keyword evidence="4 5" id="KW-0472">Membrane</keyword>
<evidence type="ECO:0000256" key="4">
    <source>
        <dbReference type="ARBA" id="ARBA00023136"/>
    </source>
</evidence>
<reference evidence="6 7" key="1">
    <citation type="submission" date="2020-05" db="EMBL/GenBank/DDBJ databases">
        <title>Aquincola sp. isolate from soil.</title>
        <authorList>
            <person name="Han J."/>
            <person name="Kim D.-U."/>
        </authorList>
    </citation>
    <scope>NUCLEOTIDE SEQUENCE [LARGE SCALE GENOMIC DNA]</scope>
    <source>
        <strain evidence="6 7">S2</strain>
    </source>
</reference>
<keyword evidence="2 5" id="KW-0812">Transmembrane</keyword>
<gene>
    <name evidence="6" type="ORF">HLB44_29105</name>
</gene>
<comment type="caution">
    <text evidence="6">The sequence shown here is derived from an EMBL/GenBank/DDBJ whole genome shotgun (WGS) entry which is preliminary data.</text>
</comment>
<protein>
    <submittedName>
        <fullName evidence="6">Fumarate reductase subunit C</fullName>
    </submittedName>
</protein>
<dbReference type="Proteomes" id="UP000737171">
    <property type="component" value="Unassembled WGS sequence"/>
</dbReference>
<dbReference type="EMBL" id="JABRWJ010000010">
    <property type="protein sequence ID" value="NRF71069.1"/>
    <property type="molecule type" value="Genomic_DNA"/>
</dbReference>
<dbReference type="InterPro" id="IPR003510">
    <property type="entry name" value="Fumarate_red_C"/>
</dbReference>
<evidence type="ECO:0000256" key="2">
    <source>
        <dbReference type="ARBA" id="ARBA00022692"/>
    </source>
</evidence>
<evidence type="ECO:0000256" key="5">
    <source>
        <dbReference type="SAM" id="Phobius"/>
    </source>
</evidence>
<dbReference type="SUPFAM" id="SSF81343">
    <property type="entry name" value="Fumarate reductase respiratory complex transmembrane subunits"/>
    <property type="match status" value="1"/>
</dbReference>
<evidence type="ECO:0000313" key="7">
    <source>
        <dbReference type="Proteomes" id="UP000737171"/>
    </source>
</evidence>
<accession>A0ABX2ER86</accession>
<keyword evidence="3 5" id="KW-1133">Transmembrane helix</keyword>
<dbReference type="RefSeq" id="WP_173131520.1">
    <property type="nucleotide sequence ID" value="NZ_JABRWJ010000010.1"/>
</dbReference>
<evidence type="ECO:0000313" key="6">
    <source>
        <dbReference type="EMBL" id="NRF71069.1"/>
    </source>
</evidence>
<dbReference type="InterPro" id="IPR034804">
    <property type="entry name" value="SQR/QFR_C/D"/>
</dbReference>
<sequence>MRPKPYVRPMAGWWRRDPFFMRYMVREATALGVAAYALVLLAGVWRLAQGQAAFEGWLQWLRSPWSIAFHLLLLLGMAYHTLSWFQIMPKTMPLLFVRGERVPASTITRAGLAAALLVTLVVLALAWGTR</sequence>
<dbReference type="Gene3D" id="1.20.1300.10">
    <property type="entry name" value="Fumarate reductase/succinate dehydrogenase, transmembrane subunit"/>
    <property type="match status" value="1"/>
</dbReference>
<evidence type="ECO:0000256" key="1">
    <source>
        <dbReference type="ARBA" id="ARBA00022475"/>
    </source>
</evidence>
<evidence type="ECO:0000256" key="3">
    <source>
        <dbReference type="ARBA" id="ARBA00022989"/>
    </source>
</evidence>
<feature type="transmembrane region" description="Helical" evidence="5">
    <location>
        <begin position="66"/>
        <end position="85"/>
    </location>
</feature>
<keyword evidence="7" id="KW-1185">Reference proteome</keyword>
<feature type="transmembrane region" description="Helical" evidence="5">
    <location>
        <begin position="106"/>
        <end position="127"/>
    </location>
</feature>
<dbReference type="Pfam" id="PF02300">
    <property type="entry name" value="Fumarate_red_C"/>
    <property type="match status" value="1"/>
</dbReference>
<name>A0ABX2ER86_9BURK</name>
<organism evidence="6 7">
    <name type="scientific">Pseudaquabacterium terrae</name>
    <dbReference type="NCBI Taxonomy" id="2732868"/>
    <lineage>
        <taxon>Bacteria</taxon>
        <taxon>Pseudomonadati</taxon>
        <taxon>Pseudomonadota</taxon>
        <taxon>Betaproteobacteria</taxon>
        <taxon>Burkholderiales</taxon>
        <taxon>Sphaerotilaceae</taxon>
        <taxon>Pseudaquabacterium</taxon>
    </lineage>
</organism>
<proteinExistence type="predicted"/>